<dbReference type="Pfam" id="PF14258">
    <property type="entry name" value="DUF4350"/>
    <property type="match status" value="1"/>
</dbReference>
<comment type="caution">
    <text evidence="4">The sequence shown here is derived from an EMBL/GenBank/DDBJ whole genome shotgun (WGS) entry which is preliminary data.</text>
</comment>
<sequence>MVTPATPGGRAPDATLPARPREDAVADPFASDLSDRRRRRRTVLGWGGLVLVLVVLAALVALSAARDWTPRPALDPEGPGRDGARAIANILVAQGVDVVPTTRREETLSALDTADGGTTLVITDTWYLSDEDLLELTAAAEDAVVLDPRGTVVDLFVPGASHAGYGSAPTDPGCDLPTAQRAGQVVPGRAFTAPAGVTGCYPVGDGFALLSVPHDEAGAEGTVTLIDGVELFGNARLAEEGNAALGLGLIGTHDRVVWYVPSALDADAVAGAPTLGDLVPPWVTPAIVLLIAAAVAAAVWRGRRLGPLVAERLPVTVRGSETLEGRARLYARAADAAHAADLLRDGAVARMARRLGLASGASEGETADAAAARLGASAGDVRAILGLRPRTDPELAEFGARLRDLETAVDAAVHSAAERPA</sequence>
<feature type="region of interest" description="Disordered" evidence="1">
    <location>
        <begin position="1"/>
        <end position="31"/>
    </location>
</feature>
<protein>
    <submittedName>
        <fullName evidence="4">DUF4350 domain-containing protein</fullName>
    </submittedName>
</protein>
<feature type="transmembrane region" description="Helical" evidence="2">
    <location>
        <begin position="282"/>
        <end position="300"/>
    </location>
</feature>
<dbReference type="InterPro" id="IPR025646">
    <property type="entry name" value="DUF4350"/>
</dbReference>
<accession>A0ABP7BBK1</accession>
<dbReference type="RefSeq" id="WP_246603411.1">
    <property type="nucleotide sequence ID" value="NZ_BAAAYV010000005.1"/>
</dbReference>
<dbReference type="Proteomes" id="UP001410795">
    <property type="component" value="Unassembled WGS sequence"/>
</dbReference>
<proteinExistence type="predicted"/>
<gene>
    <name evidence="4" type="ORF">GCM10022202_11060</name>
</gene>
<dbReference type="EMBL" id="BAAAYV010000005">
    <property type="protein sequence ID" value="GAA3652982.1"/>
    <property type="molecule type" value="Genomic_DNA"/>
</dbReference>
<evidence type="ECO:0000313" key="4">
    <source>
        <dbReference type="EMBL" id="GAA3652982.1"/>
    </source>
</evidence>
<keyword evidence="2" id="KW-1133">Transmembrane helix</keyword>
<evidence type="ECO:0000313" key="5">
    <source>
        <dbReference type="Proteomes" id="UP001410795"/>
    </source>
</evidence>
<feature type="domain" description="DUF4350" evidence="3">
    <location>
        <begin position="79"/>
        <end position="250"/>
    </location>
</feature>
<evidence type="ECO:0000256" key="2">
    <source>
        <dbReference type="SAM" id="Phobius"/>
    </source>
</evidence>
<keyword evidence="5" id="KW-1185">Reference proteome</keyword>
<reference evidence="5" key="1">
    <citation type="journal article" date="2019" name="Int. J. Syst. Evol. Microbiol.">
        <title>The Global Catalogue of Microorganisms (GCM) 10K type strain sequencing project: providing services to taxonomists for standard genome sequencing and annotation.</title>
        <authorList>
            <consortium name="The Broad Institute Genomics Platform"/>
            <consortium name="The Broad Institute Genome Sequencing Center for Infectious Disease"/>
            <person name="Wu L."/>
            <person name="Ma J."/>
        </authorList>
    </citation>
    <scope>NUCLEOTIDE SEQUENCE [LARGE SCALE GENOMIC DNA]</scope>
    <source>
        <strain evidence="5">JCM 16546</strain>
    </source>
</reference>
<keyword evidence="2" id="KW-0812">Transmembrane</keyword>
<evidence type="ECO:0000259" key="3">
    <source>
        <dbReference type="Pfam" id="PF14258"/>
    </source>
</evidence>
<name>A0ABP7BBK1_9MICO</name>
<keyword evidence="2" id="KW-0472">Membrane</keyword>
<evidence type="ECO:0000256" key="1">
    <source>
        <dbReference type="SAM" id="MobiDB-lite"/>
    </source>
</evidence>
<feature type="transmembrane region" description="Helical" evidence="2">
    <location>
        <begin position="43"/>
        <end position="65"/>
    </location>
</feature>
<organism evidence="4 5">
    <name type="scientific">Microbacterium marinilacus</name>
    <dbReference type="NCBI Taxonomy" id="415209"/>
    <lineage>
        <taxon>Bacteria</taxon>
        <taxon>Bacillati</taxon>
        <taxon>Actinomycetota</taxon>
        <taxon>Actinomycetes</taxon>
        <taxon>Micrococcales</taxon>
        <taxon>Microbacteriaceae</taxon>
        <taxon>Microbacterium</taxon>
    </lineage>
</organism>